<dbReference type="EMBL" id="AHMT02000053">
    <property type="protein sequence ID" value="EQA60705.1"/>
    <property type="molecule type" value="Genomic_DNA"/>
</dbReference>
<evidence type="ECO:0000313" key="2">
    <source>
        <dbReference type="Proteomes" id="UP000018747"/>
    </source>
</evidence>
<sequence length="210" mass="24446">MMKTIETSLENQKIKLKPRLNGFQLHIWDSTQNKELLKPVKEFSKQIYKDAGYSEYETVDLDNWSKWFFVTFDGHLQAATRIVEKTQENLIPLEIVKRFPSGEHYNLKDINVADWNSVSFKQTIIGFQAFKIAASELAQYCLIRKFSMVYGMINPTWKGLQRVYFDNGAIPSEEHSEMVYYPGCFLNGELALFQLIEIRENALQNIASKL</sequence>
<dbReference type="NCBIfam" id="NF047533">
    <property type="entry name" value="LBL_2463_fam"/>
    <property type="match status" value="1"/>
</dbReference>
<dbReference type="AlphaFoldDB" id="V6HSX9"/>
<reference evidence="1" key="1">
    <citation type="submission" date="2013-05" db="EMBL/GenBank/DDBJ databases">
        <authorList>
            <person name="Harkins D.M."/>
            <person name="Durkin A.S."/>
            <person name="Brinkac L.M."/>
            <person name="Haft D.H."/>
            <person name="Selengut J.D."/>
            <person name="Sanka R."/>
            <person name="DePew J."/>
            <person name="Purushe J."/>
            <person name="Hartskeerl R.A."/>
            <person name="Ahmed A."/>
            <person name="van der Linden H."/>
            <person name="Goris M.G.A."/>
            <person name="Vinetz J.M."/>
            <person name="Sutton G.G."/>
            <person name="Nierman W.C."/>
            <person name="Fouts D.E."/>
        </authorList>
    </citation>
    <scope>NUCLEOTIDE SEQUENCE [LARGE SCALE GENOMIC DNA]</scope>
    <source>
        <strain evidence="1">L 60</strain>
    </source>
</reference>
<dbReference type="OrthoDB" id="334956at2"/>
<evidence type="ECO:0000313" key="1">
    <source>
        <dbReference type="EMBL" id="EQA60705.1"/>
    </source>
</evidence>
<comment type="caution">
    <text evidence="1">The sequence shown here is derived from an EMBL/GenBank/DDBJ whole genome shotgun (WGS) entry which is preliminary data.</text>
</comment>
<keyword evidence="2" id="KW-1185">Reference proteome</keyword>
<protein>
    <recommendedName>
        <fullName evidence="3">N-acetyltransferase domain-containing protein</fullName>
    </recommendedName>
</protein>
<organism evidence="1 2">
    <name type="scientific">Leptospira alexanderi serovar Manhao 3 str. L 60</name>
    <dbReference type="NCBI Taxonomy" id="1049759"/>
    <lineage>
        <taxon>Bacteria</taxon>
        <taxon>Pseudomonadati</taxon>
        <taxon>Spirochaetota</taxon>
        <taxon>Spirochaetia</taxon>
        <taxon>Leptospirales</taxon>
        <taxon>Leptospiraceae</taxon>
        <taxon>Leptospira</taxon>
    </lineage>
</organism>
<evidence type="ECO:0008006" key="3">
    <source>
        <dbReference type="Google" id="ProtNLM"/>
    </source>
</evidence>
<accession>V6HSX9</accession>
<proteinExistence type="predicted"/>
<name>V6HSX9_9LEPT</name>
<gene>
    <name evidence="1" type="ORF">LEP1GSC062_1676</name>
</gene>
<dbReference type="RefSeq" id="WP_020985031.1">
    <property type="nucleotide sequence ID" value="NZ_AHMT02000053.1"/>
</dbReference>
<dbReference type="Proteomes" id="UP000018747">
    <property type="component" value="Unassembled WGS sequence"/>
</dbReference>